<comment type="pathway">
    <text evidence="1">Glycan biosynthesis; glycogen biosynthesis.</text>
</comment>
<dbReference type="PANTHER" id="PTHR43651">
    <property type="entry name" value="1,4-ALPHA-GLUCAN-BRANCHING ENZYME"/>
    <property type="match status" value="1"/>
</dbReference>
<gene>
    <name evidence="4" type="ORF">J3R30DRAFT_3311067</name>
</gene>
<protein>
    <submittedName>
        <fullName evidence="4">Glycoside hydrolase superfamily</fullName>
    </submittedName>
</protein>
<accession>A0A9W8ZTI0</accession>
<sequence>MSTKSLDHKGITGIDGYLEPDVPNIIKHYDLFRQWKDTIQEYEGRYNNFTKGYLKFGLNVGTNRQVVYREWAPNAREANLIGDFNKWSRSSHPMVKNDFGVWEIIIPPTSTGECAIPHNSKIKISMVTPSGQHIKRLPTWIKCVTHDLSVSPVYDARFWNPPESQKYKIKNARAPQPRDAKIYEAHVGISTSEGRVRMYKEFTQNILPRIKKLGYNIIQMMAIMEHAYHACEDVRYTFVCSNLTPFGYQVTSFFAASSRYSSPEDLKELIDTAHGMGLNVLLDIVHSHA</sequence>
<dbReference type="GO" id="GO:0005978">
    <property type="term" value="P:glycogen biosynthetic process"/>
    <property type="evidence" value="ECO:0007669"/>
    <property type="project" value="TreeGrafter"/>
</dbReference>
<name>A0A9W8ZTI0_9AGAR</name>
<evidence type="ECO:0000256" key="1">
    <source>
        <dbReference type="ARBA" id="ARBA00004964"/>
    </source>
</evidence>
<dbReference type="GO" id="GO:0004553">
    <property type="term" value="F:hydrolase activity, hydrolyzing O-glycosyl compounds"/>
    <property type="evidence" value="ECO:0007669"/>
    <property type="project" value="InterPro"/>
</dbReference>
<dbReference type="InterPro" id="IPR013783">
    <property type="entry name" value="Ig-like_fold"/>
</dbReference>
<dbReference type="Proteomes" id="UP001150266">
    <property type="component" value="Unassembled WGS sequence"/>
</dbReference>
<reference evidence="4" key="1">
    <citation type="submission" date="2022-08" db="EMBL/GenBank/DDBJ databases">
        <title>A Global Phylogenomic Analysis of the Shiitake Genus Lentinula.</title>
        <authorList>
            <consortium name="DOE Joint Genome Institute"/>
            <person name="Sierra-Patev S."/>
            <person name="Min B."/>
            <person name="Naranjo-Ortiz M."/>
            <person name="Looney B."/>
            <person name="Konkel Z."/>
            <person name="Slot J.C."/>
            <person name="Sakamoto Y."/>
            <person name="Steenwyk J.L."/>
            <person name="Rokas A."/>
            <person name="Carro J."/>
            <person name="Camarero S."/>
            <person name="Ferreira P."/>
            <person name="Molpeceres G."/>
            <person name="Ruiz-Duenas F.J."/>
            <person name="Serrano A."/>
            <person name="Henrissat B."/>
            <person name="Drula E."/>
            <person name="Hughes K.W."/>
            <person name="Mata J.L."/>
            <person name="Ishikawa N.K."/>
            <person name="Vargas-Isla R."/>
            <person name="Ushijima S."/>
            <person name="Smith C.A."/>
            <person name="Ahrendt S."/>
            <person name="Andreopoulos W."/>
            <person name="He G."/>
            <person name="Labutti K."/>
            <person name="Lipzen A."/>
            <person name="Ng V."/>
            <person name="Riley R."/>
            <person name="Sandor L."/>
            <person name="Barry K."/>
            <person name="Martinez A.T."/>
            <person name="Xiao Y."/>
            <person name="Gibbons J.G."/>
            <person name="Terashima K."/>
            <person name="Grigoriev I.V."/>
            <person name="Hibbett D.S."/>
        </authorList>
    </citation>
    <scope>NUCLEOTIDE SEQUENCE</scope>
    <source>
        <strain evidence="4">JLM2183</strain>
    </source>
</reference>
<feature type="domain" description="Glycoside hydrolase family 13 N-terminal" evidence="3">
    <location>
        <begin position="55"/>
        <end position="140"/>
    </location>
</feature>
<dbReference type="GO" id="GO:0003844">
    <property type="term" value="F:1,4-alpha-glucan branching enzyme activity"/>
    <property type="evidence" value="ECO:0007669"/>
    <property type="project" value="TreeGrafter"/>
</dbReference>
<proteinExistence type="predicted"/>
<dbReference type="GO" id="GO:0005737">
    <property type="term" value="C:cytoplasm"/>
    <property type="evidence" value="ECO:0007669"/>
    <property type="project" value="TreeGrafter"/>
</dbReference>
<comment type="caution">
    <text evidence="4">The sequence shown here is derived from an EMBL/GenBank/DDBJ whole genome shotgun (WGS) entry which is preliminary data.</text>
</comment>
<organism evidence="4 5">
    <name type="scientific">Lentinula aciculospora</name>
    <dbReference type="NCBI Taxonomy" id="153920"/>
    <lineage>
        <taxon>Eukaryota</taxon>
        <taxon>Fungi</taxon>
        <taxon>Dikarya</taxon>
        <taxon>Basidiomycota</taxon>
        <taxon>Agaricomycotina</taxon>
        <taxon>Agaricomycetes</taxon>
        <taxon>Agaricomycetidae</taxon>
        <taxon>Agaricales</taxon>
        <taxon>Marasmiineae</taxon>
        <taxon>Omphalotaceae</taxon>
        <taxon>Lentinula</taxon>
    </lineage>
</organism>
<keyword evidence="2" id="KW-0808">Transferase</keyword>
<dbReference type="FunFam" id="2.60.40.10:FF:000250">
    <property type="entry name" value="1,4-alpha-glucan-branching enzyme, chloroplastic/amyloplastic"/>
    <property type="match status" value="1"/>
</dbReference>
<keyword evidence="2" id="KW-0328">Glycosyltransferase</keyword>
<dbReference type="OrthoDB" id="196493at2759"/>
<evidence type="ECO:0000259" key="3">
    <source>
        <dbReference type="Pfam" id="PF02922"/>
    </source>
</evidence>
<dbReference type="InterPro" id="IPR004193">
    <property type="entry name" value="Glyco_hydro_13_N"/>
</dbReference>
<dbReference type="PANTHER" id="PTHR43651:SF3">
    <property type="entry name" value="1,4-ALPHA-GLUCAN-BRANCHING ENZYME"/>
    <property type="match status" value="1"/>
</dbReference>
<keyword evidence="4" id="KW-0378">Hydrolase</keyword>
<dbReference type="SUPFAM" id="SSF51445">
    <property type="entry name" value="(Trans)glycosidases"/>
    <property type="match status" value="1"/>
</dbReference>
<dbReference type="Gene3D" id="2.60.40.10">
    <property type="entry name" value="Immunoglobulins"/>
    <property type="match status" value="1"/>
</dbReference>
<dbReference type="InterPro" id="IPR017853">
    <property type="entry name" value="GH"/>
</dbReference>
<dbReference type="AlphaFoldDB" id="A0A9W8ZTI0"/>
<evidence type="ECO:0000313" key="4">
    <source>
        <dbReference type="EMBL" id="KAJ4466550.1"/>
    </source>
</evidence>
<dbReference type="EMBL" id="JAOTPV010000054">
    <property type="protein sequence ID" value="KAJ4466550.1"/>
    <property type="molecule type" value="Genomic_DNA"/>
</dbReference>
<evidence type="ECO:0000313" key="5">
    <source>
        <dbReference type="Proteomes" id="UP001150266"/>
    </source>
</evidence>
<dbReference type="InterPro" id="IPR014756">
    <property type="entry name" value="Ig_E-set"/>
</dbReference>
<dbReference type="Gene3D" id="3.20.20.80">
    <property type="entry name" value="Glycosidases"/>
    <property type="match status" value="1"/>
</dbReference>
<evidence type="ECO:0000256" key="2">
    <source>
        <dbReference type="ARBA" id="ARBA00022676"/>
    </source>
</evidence>
<dbReference type="Pfam" id="PF02922">
    <property type="entry name" value="CBM_48"/>
    <property type="match status" value="1"/>
</dbReference>
<dbReference type="SUPFAM" id="SSF81296">
    <property type="entry name" value="E set domains"/>
    <property type="match status" value="1"/>
</dbReference>
<keyword evidence="5" id="KW-1185">Reference proteome</keyword>
<dbReference type="CDD" id="cd02854">
    <property type="entry name" value="E_set_GBE_euk_N"/>
    <property type="match status" value="1"/>
</dbReference>